<comment type="similarity">
    <text evidence="1">Belongs to the HIBADH-related family.</text>
</comment>
<dbReference type="GO" id="GO:0050661">
    <property type="term" value="F:NADP binding"/>
    <property type="evidence" value="ECO:0007669"/>
    <property type="project" value="InterPro"/>
</dbReference>
<dbReference type="AlphaFoldDB" id="A0A428Z5W9"/>
<name>A0A428Z5W9_KIBAR</name>
<dbReference type="OrthoDB" id="9135493at2"/>
<dbReference type="GO" id="GO:0016491">
    <property type="term" value="F:oxidoreductase activity"/>
    <property type="evidence" value="ECO:0007669"/>
    <property type="project" value="UniProtKB-KW"/>
</dbReference>
<dbReference type="EMBL" id="QHKI01000022">
    <property type="protein sequence ID" value="RSM82487.1"/>
    <property type="molecule type" value="Genomic_DNA"/>
</dbReference>
<dbReference type="PANTHER" id="PTHR43580">
    <property type="entry name" value="OXIDOREDUCTASE GLYR1-RELATED"/>
    <property type="match status" value="1"/>
</dbReference>
<dbReference type="SUPFAM" id="SSF51735">
    <property type="entry name" value="NAD(P)-binding Rossmann-fold domains"/>
    <property type="match status" value="1"/>
</dbReference>
<comment type="caution">
    <text evidence="5">The sequence shown here is derived from an EMBL/GenBank/DDBJ whole genome shotgun (WGS) entry which is preliminary data.</text>
</comment>
<evidence type="ECO:0000256" key="1">
    <source>
        <dbReference type="ARBA" id="ARBA00009080"/>
    </source>
</evidence>
<evidence type="ECO:0000259" key="3">
    <source>
        <dbReference type="Pfam" id="PF03446"/>
    </source>
</evidence>
<keyword evidence="2" id="KW-0560">Oxidoreductase</keyword>
<organism evidence="5 6">
    <name type="scientific">Kibdelosporangium aridum</name>
    <dbReference type="NCBI Taxonomy" id="2030"/>
    <lineage>
        <taxon>Bacteria</taxon>
        <taxon>Bacillati</taxon>
        <taxon>Actinomycetota</taxon>
        <taxon>Actinomycetes</taxon>
        <taxon>Pseudonocardiales</taxon>
        <taxon>Pseudonocardiaceae</taxon>
        <taxon>Kibdelosporangium</taxon>
    </lineage>
</organism>
<dbReference type="Gene3D" id="3.40.50.720">
    <property type="entry name" value="NAD(P)-binding Rossmann-like Domain"/>
    <property type="match status" value="1"/>
</dbReference>
<dbReference type="Pfam" id="PF03446">
    <property type="entry name" value="NAD_binding_2"/>
    <property type="match status" value="1"/>
</dbReference>
<reference evidence="5 6" key="1">
    <citation type="submission" date="2018-05" db="EMBL/GenBank/DDBJ databases">
        <title>Evolution of GPA BGCs.</title>
        <authorList>
            <person name="Waglechner N."/>
            <person name="Wright G.D."/>
        </authorList>
    </citation>
    <scope>NUCLEOTIDE SEQUENCE [LARGE SCALE GENOMIC DNA]</scope>
    <source>
        <strain evidence="5 6">A82846</strain>
    </source>
</reference>
<evidence type="ECO:0000313" key="5">
    <source>
        <dbReference type="EMBL" id="RSM82487.1"/>
    </source>
</evidence>
<dbReference type="InterPro" id="IPR013328">
    <property type="entry name" value="6PGD_dom2"/>
</dbReference>
<proteinExistence type="inferred from homology"/>
<sequence>MKVTVLGLGQMGAAIAAALVKAGYQTTVWNRSPGKTVEGTDHATTAEEAIAKSPVVIAAVSDHQTARSISGTAKVLINLATGTPEQAKETADWAAERGIGYLDGAMLAIPSNVATPEAHFLYSGSKAVFEDNREMLDLLATSIYLGEDPAVAALWDSALLSVGYATFFGFFHALALLETANTRPSEFLPVAQQSLQGLFGFLGELAGEIEKGDYRGGASPVDMNRAVLGSLVGTSLSRGVNAETLTPIRALLDRRSADGHGGDSLSSVIEVLRTGAGRPVQEG</sequence>
<dbReference type="Proteomes" id="UP000287547">
    <property type="component" value="Unassembled WGS sequence"/>
</dbReference>
<protein>
    <submittedName>
        <fullName evidence="5">Oxidoreductase</fullName>
    </submittedName>
</protein>
<feature type="domain" description="6-phosphogluconate dehydrogenase NADP-binding" evidence="3">
    <location>
        <begin position="2"/>
        <end position="144"/>
    </location>
</feature>
<evidence type="ECO:0000259" key="4">
    <source>
        <dbReference type="Pfam" id="PF21761"/>
    </source>
</evidence>
<accession>A0A428Z5W9</accession>
<dbReference type="InterPro" id="IPR015815">
    <property type="entry name" value="HIBADH-related"/>
</dbReference>
<dbReference type="InterPro" id="IPR006115">
    <property type="entry name" value="6PGDH_NADP-bd"/>
</dbReference>
<dbReference type="InterPro" id="IPR048666">
    <property type="entry name" value="RedAm-like_C"/>
</dbReference>
<evidence type="ECO:0000313" key="6">
    <source>
        <dbReference type="Proteomes" id="UP000287547"/>
    </source>
</evidence>
<gene>
    <name evidence="5" type="ORF">DMH04_25075</name>
</gene>
<evidence type="ECO:0000256" key="2">
    <source>
        <dbReference type="ARBA" id="ARBA00023002"/>
    </source>
</evidence>
<dbReference type="Pfam" id="PF21761">
    <property type="entry name" value="RedAm-like_C"/>
    <property type="match status" value="1"/>
</dbReference>
<dbReference type="PIRSF" id="PIRSF000103">
    <property type="entry name" value="HIBADH"/>
    <property type="match status" value="1"/>
</dbReference>
<feature type="domain" description="NADPH-dependent reductive aminase-like C-terminal" evidence="4">
    <location>
        <begin position="148"/>
        <end position="273"/>
    </location>
</feature>
<dbReference type="InterPro" id="IPR036291">
    <property type="entry name" value="NAD(P)-bd_dom_sf"/>
</dbReference>
<dbReference type="RefSeq" id="WP_125727531.1">
    <property type="nucleotide sequence ID" value="NZ_QHKI01000022.1"/>
</dbReference>
<dbReference type="Gene3D" id="1.10.1040.10">
    <property type="entry name" value="N-(1-d-carboxylethyl)-l-norvaline Dehydrogenase, domain 2"/>
    <property type="match status" value="1"/>
</dbReference>
<dbReference type="InterPro" id="IPR051265">
    <property type="entry name" value="HIBADH-related_NP60_sf"/>
</dbReference>
<dbReference type="PANTHER" id="PTHR43580:SF2">
    <property type="entry name" value="CYTOKINE-LIKE NUCLEAR FACTOR N-PAC"/>
    <property type="match status" value="1"/>
</dbReference>